<sequence length="129" mass="14852">MKKTRNTQKQDYVIEILSKSKHTMSADAILEAIPIKVNKSTVYRILDRFVDKGKVHFVTGEDGKAYYAMCNSCSIEHEMHNHIHFQCKSCNTVTCLPHKIEVPNLEDYEVNETQFLLIGKCNDCKKIES</sequence>
<dbReference type="Gene3D" id="1.10.10.10">
    <property type="entry name" value="Winged helix-like DNA-binding domain superfamily/Winged helix DNA-binding domain"/>
    <property type="match status" value="1"/>
</dbReference>
<dbReference type="InterPro" id="IPR036388">
    <property type="entry name" value="WH-like_DNA-bd_sf"/>
</dbReference>
<dbReference type="PANTHER" id="PTHR33202:SF7">
    <property type="entry name" value="FERRIC UPTAKE REGULATION PROTEIN"/>
    <property type="match status" value="1"/>
</dbReference>
<accession>A0ABW5NDX7</accession>
<evidence type="ECO:0000313" key="2">
    <source>
        <dbReference type="Proteomes" id="UP001597459"/>
    </source>
</evidence>
<comment type="caution">
    <text evidence="1">The sequence shown here is derived from an EMBL/GenBank/DDBJ whole genome shotgun (WGS) entry which is preliminary data.</text>
</comment>
<dbReference type="RefSeq" id="WP_176030717.1">
    <property type="nucleotide sequence ID" value="NZ_JBHSJV010000001.1"/>
</dbReference>
<keyword evidence="2" id="KW-1185">Reference proteome</keyword>
<gene>
    <name evidence="1" type="ORF">ACFSTE_20945</name>
</gene>
<dbReference type="EMBL" id="JBHULX010000045">
    <property type="protein sequence ID" value="MFD2593316.1"/>
    <property type="molecule type" value="Genomic_DNA"/>
</dbReference>
<dbReference type="InterPro" id="IPR036390">
    <property type="entry name" value="WH_DNA-bd_sf"/>
</dbReference>
<protein>
    <submittedName>
        <fullName evidence="1">Fur family transcriptional regulator</fullName>
    </submittedName>
</protein>
<name>A0ABW5NDX7_9FLAO</name>
<dbReference type="SUPFAM" id="SSF46785">
    <property type="entry name" value="Winged helix' DNA-binding domain"/>
    <property type="match status" value="1"/>
</dbReference>
<proteinExistence type="predicted"/>
<evidence type="ECO:0000313" key="1">
    <source>
        <dbReference type="EMBL" id="MFD2593316.1"/>
    </source>
</evidence>
<dbReference type="Proteomes" id="UP001597459">
    <property type="component" value="Unassembled WGS sequence"/>
</dbReference>
<reference evidence="2" key="1">
    <citation type="journal article" date="2019" name="Int. J. Syst. Evol. Microbiol.">
        <title>The Global Catalogue of Microorganisms (GCM) 10K type strain sequencing project: providing services to taxonomists for standard genome sequencing and annotation.</title>
        <authorList>
            <consortium name="The Broad Institute Genomics Platform"/>
            <consortium name="The Broad Institute Genome Sequencing Center for Infectious Disease"/>
            <person name="Wu L."/>
            <person name="Ma J."/>
        </authorList>
    </citation>
    <scope>NUCLEOTIDE SEQUENCE [LARGE SCALE GENOMIC DNA]</scope>
    <source>
        <strain evidence="2">KCTC 42423</strain>
    </source>
</reference>
<dbReference type="PANTHER" id="PTHR33202">
    <property type="entry name" value="ZINC UPTAKE REGULATION PROTEIN"/>
    <property type="match status" value="1"/>
</dbReference>
<dbReference type="InterPro" id="IPR002481">
    <property type="entry name" value="FUR"/>
</dbReference>
<dbReference type="Pfam" id="PF01475">
    <property type="entry name" value="FUR"/>
    <property type="match status" value="1"/>
</dbReference>
<organism evidence="1 2">
    <name type="scientific">Aquimarina hainanensis</name>
    <dbReference type="NCBI Taxonomy" id="1578017"/>
    <lineage>
        <taxon>Bacteria</taxon>
        <taxon>Pseudomonadati</taxon>
        <taxon>Bacteroidota</taxon>
        <taxon>Flavobacteriia</taxon>
        <taxon>Flavobacteriales</taxon>
        <taxon>Flavobacteriaceae</taxon>
        <taxon>Aquimarina</taxon>
    </lineage>
</organism>